<reference evidence="2 3" key="1">
    <citation type="submission" date="2020-11" db="EMBL/GenBank/DDBJ databases">
        <authorList>
            <person name="Sun Q."/>
        </authorList>
    </citation>
    <scope>NUCLEOTIDE SEQUENCE [LARGE SCALE GENOMIC DNA]</scope>
    <source>
        <strain evidence="2 3">P8398</strain>
    </source>
</reference>
<dbReference type="EMBL" id="CP065053">
    <property type="protein sequence ID" value="QPI47690.1"/>
    <property type="molecule type" value="Genomic_DNA"/>
</dbReference>
<gene>
    <name evidence="2" type="ORF">IV454_19100</name>
</gene>
<keyword evidence="3" id="KW-1185">Reference proteome</keyword>
<dbReference type="PROSITE" id="PS51257">
    <property type="entry name" value="PROKAR_LIPOPROTEIN"/>
    <property type="match status" value="1"/>
</dbReference>
<evidence type="ECO:0000256" key="1">
    <source>
        <dbReference type="SAM" id="SignalP"/>
    </source>
</evidence>
<name>A0AA49A6M0_9BURK</name>
<feature type="signal peptide" evidence="1">
    <location>
        <begin position="1"/>
        <end position="22"/>
    </location>
</feature>
<protein>
    <recommendedName>
        <fullName evidence="4">Lipoprotein</fullName>
    </recommendedName>
</protein>
<dbReference type="RefSeq" id="WP_206087368.1">
    <property type="nucleotide sequence ID" value="NZ_CP065053.1"/>
</dbReference>
<accession>A0AA49A6M0</accession>
<dbReference type="Proteomes" id="UP000662888">
    <property type="component" value="Chromosome"/>
</dbReference>
<evidence type="ECO:0000313" key="2">
    <source>
        <dbReference type="EMBL" id="QPI47690.1"/>
    </source>
</evidence>
<proteinExistence type="predicted"/>
<evidence type="ECO:0008006" key="4">
    <source>
        <dbReference type="Google" id="ProtNLM"/>
    </source>
</evidence>
<sequence length="106" mass="11119">MKKLSLLPMMFALAACGKPAVAENPLDAAARRTCMDTIAARATNSKSISYDTDAPSPVTHGANGQLEVSLKFSAKNEMNIASTMQARCVVSSDGKTLAGITVKDSR</sequence>
<evidence type="ECO:0000313" key="3">
    <source>
        <dbReference type="Proteomes" id="UP000662888"/>
    </source>
</evidence>
<keyword evidence="1" id="KW-0732">Signal</keyword>
<feature type="chain" id="PRO_5046729102" description="Lipoprotein" evidence="1">
    <location>
        <begin position="23"/>
        <end position="106"/>
    </location>
</feature>
<organism evidence="2 3">
    <name type="scientific">Massilia antarctica</name>
    <dbReference type="NCBI Taxonomy" id="2765360"/>
    <lineage>
        <taxon>Bacteria</taxon>
        <taxon>Pseudomonadati</taxon>
        <taxon>Pseudomonadota</taxon>
        <taxon>Betaproteobacteria</taxon>
        <taxon>Burkholderiales</taxon>
        <taxon>Oxalobacteraceae</taxon>
        <taxon>Telluria group</taxon>
        <taxon>Massilia</taxon>
    </lineage>
</organism>